<evidence type="ECO:0000256" key="1">
    <source>
        <dbReference type="SAM" id="Phobius"/>
    </source>
</evidence>
<proteinExistence type="predicted"/>
<keyword evidence="1" id="KW-0472">Membrane</keyword>
<feature type="transmembrane region" description="Helical" evidence="1">
    <location>
        <begin position="114"/>
        <end position="131"/>
    </location>
</feature>
<keyword evidence="1" id="KW-0812">Transmembrane</keyword>
<keyword evidence="1" id="KW-1133">Transmembrane helix</keyword>
<evidence type="ECO:0000313" key="3">
    <source>
        <dbReference type="Proteomes" id="UP000599688"/>
    </source>
</evidence>
<dbReference type="Proteomes" id="UP000599688">
    <property type="component" value="Unassembled WGS sequence"/>
</dbReference>
<protein>
    <submittedName>
        <fullName evidence="2">Uncharacterized protein</fullName>
    </submittedName>
</protein>
<comment type="caution">
    <text evidence="2">The sequence shown here is derived from an EMBL/GenBank/DDBJ whole genome shotgun (WGS) entry which is preliminary data.</text>
</comment>
<evidence type="ECO:0000313" key="2">
    <source>
        <dbReference type="EMBL" id="GGE13155.1"/>
    </source>
</evidence>
<name>A0A916ZUE9_9FLAO</name>
<organism evidence="2 3">
    <name type="scientific">Psychroflexus salis</name>
    <dbReference type="NCBI Taxonomy" id="1526574"/>
    <lineage>
        <taxon>Bacteria</taxon>
        <taxon>Pseudomonadati</taxon>
        <taxon>Bacteroidota</taxon>
        <taxon>Flavobacteriia</taxon>
        <taxon>Flavobacteriales</taxon>
        <taxon>Flavobacteriaceae</taxon>
        <taxon>Psychroflexus</taxon>
    </lineage>
</organism>
<dbReference type="AlphaFoldDB" id="A0A916ZUE9"/>
<feature type="transmembrane region" description="Helical" evidence="1">
    <location>
        <begin position="84"/>
        <end position="102"/>
    </location>
</feature>
<sequence length="137" mass="15640">MYNFNYFIMKNKKHYTVKLALWTWSWVATLAIATFGPKFIWDDHVFLTVFAILVNLGNGILMILANKNLFNCLDELQRKIQLEALGITLGLAVIAGLSFSLLDQTNLITFDAEIGFLVGFIGITYMIALLINRKRYL</sequence>
<feature type="transmembrane region" description="Helical" evidence="1">
    <location>
        <begin position="46"/>
        <end position="64"/>
    </location>
</feature>
<dbReference type="EMBL" id="BMGL01000007">
    <property type="protein sequence ID" value="GGE13155.1"/>
    <property type="molecule type" value="Genomic_DNA"/>
</dbReference>
<accession>A0A916ZUE9</accession>
<feature type="transmembrane region" description="Helical" evidence="1">
    <location>
        <begin position="21"/>
        <end position="40"/>
    </location>
</feature>
<keyword evidence="3" id="KW-1185">Reference proteome</keyword>
<gene>
    <name evidence="2" type="ORF">GCM10010831_13210</name>
</gene>
<reference evidence="2 3" key="1">
    <citation type="journal article" date="2014" name="Int. J. Syst. Evol. Microbiol.">
        <title>Complete genome sequence of Corynebacterium casei LMG S-19264T (=DSM 44701T), isolated from a smear-ripened cheese.</title>
        <authorList>
            <consortium name="US DOE Joint Genome Institute (JGI-PGF)"/>
            <person name="Walter F."/>
            <person name="Albersmeier A."/>
            <person name="Kalinowski J."/>
            <person name="Ruckert C."/>
        </authorList>
    </citation>
    <scope>NUCLEOTIDE SEQUENCE [LARGE SCALE GENOMIC DNA]</scope>
    <source>
        <strain evidence="2 3">CGMCC 1.12925</strain>
    </source>
</reference>